<evidence type="ECO:0000256" key="9">
    <source>
        <dbReference type="ARBA" id="ARBA00022840"/>
    </source>
</evidence>
<dbReference type="GO" id="GO:0046872">
    <property type="term" value="F:metal ion binding"/>
    <property type="evidence" value="ECO:0007669"/>
    <property type="project" value="UniProtKB-KW"/>
</dbReference>
<dbReference type="Proteomes" id="UP000236291">
    <property type="component" value="Unassembled WGS sequence"/>
</dbReference>
<dbReference type="InterPro" id="IPR027417">
    <property type="entry name" value="P-loop_NTPase"/>
</dbReference>
<dbReference type="GO" id="GO:0003677">
    <property type="term" value="F:DNA binding"/>
    <property type="evidence" value="ECO:0007669"/>
    <property type="project" value="UniProtKB-KW"/>
</dbReference>
<dbReference type="InterPro" id="IPR045028">
    <property type="entry name" value="DinG/Rad3-like"/>
</dbReference>
<evidence type="ECO:0000256" key="17">
    <source>
        <dbReference type="ARBA" id="ARBA00073810"/>
    </source>
</evidence>
<keyword evidence="5" id="KW-0547">Nucleotide-binding</keyword>
<dbReference type="GO" id="GO:0005524">
    <property type="term" value="F:ATP binding"/>
    <property type="evidence" value="ECO:0007669"/>
    <property type="project" value="UniProtKB-KW"/>
</dbReference>
<evidence type="ECO:0000256" key="1">
    <source>
        <dbReference type="ARBA" id="ARBA00004123"/>
    </source>
</evidence>
<evidence type="ECO:0000256" key="11">
    <source>
        <dbReference type="ARBA" id="ARBA00023014"/>
    </source>
</evidence>
<evidence type="ECO:0000313" key="20">
    <source>
        <dbReference type="Proteomes" id="UP000236291"/>
    </source>
</evidence>
<dbReference type="PANTHER" id="PTHR11472:SF34">
    <property type="entry name" value="REGULATOR OF TELOMERE ELONGATION HELICASE 1"/>
    <property type="match status" value="1"/>
</dbReference>
<dbReference type="GO" id="GO:0016818">
    <property type="term" value="F:hydrolase activity, acting on acid anhydrides, in phosphorus-containing anhydrides"/>
    <property type="evidence" value="ECO:0007669"/>
    <property type="project" value="InterPro"/>
</dbReference>
<dbReference type="GO" id="GO:0005634">
    <property type="term" value="C:nucleus"/>
    <property type="evidence" value="ECO:0007669"/>
    <property type="project" value="UniProtKB-SubCell"/>
</dbReference>
<feature type="non-terminal residue" evidence="19">
    <location>
        <position position="273"/>
    </location>
</feature>
<dbReference type="FunFam" id="3.40.50.300:FF:000431">
    <property type="entry name" value="Regulator of telomere elongation helicase 1"/>
    <property type="match status" value="1"/>
</dbReference>
<name>A0A2K3L1N8_TRIPR</name>
<dbReference type="ExpressionAtlas" id="A0A2K3L1N8">
    <property type="expression patterns" value="baseline"/>
</dbReference>
<gene>
    <name evidence="19" type="ORF">L195_g028329</name>
</gene>
<evidence type="ECO:0000256" key="6">
    <source>
        <dbReference type="ARBA" id="ARBA00022763"/>
    </source>
</evidence>
<evidence type="ECO:0000256" key="4">
    <source>
        <dbReference type="ARBA" id="ARBA00022723"/>
    </source>
</evidence>
<evidence type="ECO:0000256" key="14">
    <source>
        <dbReference type="ARBA" id="ARBA00023235"/>
    </source>
</evidence>
<reference evidence="19 20" key="2">
    <citation type="journal article" date="2017" name="Front. Plant Sci.">
        <title>Gene Classification and Mining of Molecular Markers Useful in Red Clover (Trifolium pratense) Breeding.</title>
        <authorList>
            <person name="Istvanek J."/>
            <person name="Dluhosova J."/>
            <person name="Dluhos P."/>
            <person name="Patkova L."/>
            <person name="Nedelnik J."/>
            <person name="Repkova J."/>
        </authorList>
    </citation>
    <scope>NUCLEOTIDE SEQUENCE [LARGE SCALE GENOMIC DNA]</scope>
    <source>
        <strain evidence="20">cv. Tatra</strain>
        <tissue evidence="19">Young leaves</tissue>
    </source>
</reference>
<comment type="similarity">
    <text evidence="2">Belongs to the helicase family. RAD3/XPD subfamily.</text>
</comment>
<keyword evidence="15" id="KW-0539">Nucleus</keyword>
<keyword evidence="11" id="KW-0411">Iron-sulfur</keyword>
<dbReference type="Pfam" id="PF13307">
    <property type="entry name" value="Helicase_C_2"/>
    <property type="match status" value="1"/>
</dbReference>
<dbReference type="GO" id="GO:0090657">
    <property type="term" value="P:telomeric loop disassembly"/>
    <property type="evidence" value="ECO:0007669"/>
    <property type="project" value="TreeGrafter"/>
</dbReference>
<dbReference type="GO" id="GO:0003678">
    <property type="term" value="F:DNA helicase activity"/>
    <property type="evidence" value="ECO:0007669"/>
    <property type="project" value="TreeGrafter"/>
</dbReference>
<evidence type="ECO:0000256" key="16">
    <source>
        <dbReference type="ARBA" id="ARBA00049360"/>
    </source>
</evidence>
<dbReference type="AlphaFoldDB" id="A0A2K3L1N8"/>
<dbReference type="PANTHER" id="PTHR11472">
    <property type="entry name" value="DNA REPAIR DEAD HELICASE RAD3/XP-D SUBFAMILY MEMBER"/>
    <property type="match status" value="1"/>
</dbReference>
<accession>A0A2K3L1N8</accession>
<dbReference type="Gene3D" id="3.40.50.300">
    <property type="entry name" value="P-loop containing nucleotide triphosphate hydrolases"/>
    <property type="match status" value="1"/>
</dbReference>
<keyword evidence="13" id="KW-0234">DNA repair</keyword>
<evidence type="ECO:0000256" key="2">
    <source>
        <dbReference type="ARBA" id="ARBA00009146"/>
    </source>
</evidence>
<keyword evidence="10" id="KW-0408">Iron</keyword>
<dbReference type="CDD" id="cd18788">
    <property type="entry name" value="SF2_C_XPD"/>
    <property type="match status" value="1"/>
</dbReference>
<comment type="subcellular location">
    <subcellularLocation>
        <location evidence="1">Nucleus</location>
    </subcellularLocation>
</comment>
<keyword evidence="3" id="KW-0004">4Fe-4S</keyword>
<dbReference type="STRING" id="57577.A0A2K3L1N8"/>
<dbReference type="EMBL" id="ASHM01024652">
    <property type="protein sequence ID" value="PNX72439.1"/>
    <property type="molecule type" value="Genomic_DNA"/>
</dbReference>
<feature type="non-terminal residue" evidence="19">
    <location>
        <position position="1"/>
    </location>
</feature>
<evidence type="ECO:0000256" key="8">
    <source>
        <dbReference type="ARBA" id="ARBA00022806"/>
    </source>
</evidence>
<organism evidence="19 20">
    <name type="scientific">Trifolium pratense</name>
    <name type="common">Red clover</name>
    <dbReference type="NCBI Taxonomy" id="57577"/>
    <lineage>
        <taxon>Eukaryota</taxon>
        <taxon>Viridiplantae</taxon>
        <taxon>Streptophyta</taxon>
        <taxon>Embryophyta</taxon>
        <taxon>Tracheophyta</taxon>
        <taxon>Spermatophyta</taxon>
        <taxon>Magnoliopsida</taxon>
        <taxon>eudicotyledons</taxon>
        <taxon>Gunneridae</taxon>
        <taxon>Pentapetalae</taxon>
        <taxon>rosids</taxon>
        <taxon>fabids</taxon>
        <taxon>Fabales</taxon>
        <taxon>Fabaceae</taxon>
        <taxon>Papilionoideae</taxon>
        <taxon>50 kb inversion clade</taxon>
        <taxon>NPAAA clade</taxon>
        <taxon>Hologalegina</taxon>
        <taxon>IRL clade</taxon>
        <taxon>Trifolieae</taxon>
        <taxon>Trifolium</taxon>
    </lineage>
</organism>
<dbReference type="GO" id="GO:0010569">
    <property type="term" value="P:regulation of double-strand break repair via homologous recombination"/>
    <property type="evidence" value="ECO:0007669"/>
    <property type="project" value="TreeGrafter"/>
</dbReference>
<comment type="caution">
    <text evidence="19">The sequence shown here is derived from an EMBL/GenBank/DDBJ whole genome shotgun (WGS) entry which is preliminary data.</text>
</comment>
<dbReference type="GO" id="GO:1904430">
    <property type="term" value="P:negative regulation of t-circle formation"/>
    <property type="evidence" value="ECO:0007669"/>
    <property type="project" value="TreeGrafter"/>
</dbReference>
<dbReference type="GO" id="GO:0070182">
    <property type="term" value="F:DNA polymerase binding"/>
    <property type="evidence" value="ECO:0007669"/>
    <property type="project" value="TreeGrafter"/>
</dbReference>
<keyword evidence="4" id="KW-0479">Metal-binding</keyword>
<dbReference type="GO" id="GO:0051539">
    <property type="term" value="F:4 iron, 4 sulfur cluster binding"/>
    <property type="evidence" value="ECO:0007669"/>
    <property type="project" value="UniProtKB-KW"/>
</dbReference>
<feature type="domain" description="ATP-dependent helicase C-terminal" evidence="18">
    <location>
        <begin position="117"/>
        <end position="273"/>
    </location>
</feature>
<evidence type="ECO:0000256" key="15">
    <source>
        <dbReference type="ARBA" id="ARBA00023242"/>
    </source>
</evidence>
<dbReference type="SMART" id="SM00491">
    <property type="entry name" value="HELICc2"/>
    <property type="match status" value="1"/>
</dbReference>
<dbReference type="InterPro" id="IPR006555">
    <property type="entry name" value="ATP-dep_Helicase_C"/>
</dbReference>
<keyword evidence="8 19" id="KW-0347">Helicase</keyword>
<evidence type="ECO:0000256" key="12">
    <source>
        <dbReference type="ARBA" id="ARBA00023125"/>
    </source>
</evidence>
<evidence type="ECO:0000256" key="10">
    <source>
        <dbReference type="ARBA" id="ARBA00023004"/>
    </source>
</evidence>
<dbReference type="GO" id="GO:0006281">
    <property type="term" value="P:DNA repair"/>
    <property type="evidence" value="ECO:0007669"/>
    <property type="project" value="UniProtKB-KW"/>
</dbReference>
<keyword evidence="14" id="KW-0413">Isomerase</keyword>
<protein>
    <recommendedName>
        <fullName evidence="17">Regulator of telomere elongation helicase 1 homolog</fullName>
    </recommendedName>
</protein>
<comment type="catalytic activity">
    <reaction evidence="16">
        <text>ATP + H2O = ADP + phosphate + H(+)</text>
        <dbReference type="Rhea" id="RHEA:13065"/>
        <dbReference type="ChEBI" id="CHEBI:15377"/>
        <dbReference type="ChEBI" id="CHEBI:15378"/>
        <dbReference type="ChEBI" id="CHEBI:30616"/>
        <dbReference type="ChEBI" id="CHEBI:43474"/>
        <dbReference type="ChEBI" id="CHEBI:456216"/>
    </reaction>
</comment>
<keyword evidence="6" id="KW-0227">DNA damage</keyword>
<evidence type="ECO:0000256" key="3">
    <source>
        <dbReference type="ARBA" id="ARBA00022485"/>
    </source>
</evidence>
<evidence type="ECO:0000256" key="5">
    <source>
        <dbReference type="ARBA" id="ARBA00022741"/>
    </source>
</evidence>
<dbReference type="GO" id="GO:0045910">
    <property type="term" value="P:negative regulation of DNA recombination"/>
    <property type="evidence" value="ECO:0007669"/>
    <property type="project" value="TreeGrafter"/>
</dbReference>
<sequence length="273" mass="30395">GKVSRTLSWWCFNPGIALEEFGKNGVRSIILTSGTLSPLDSFAEELKLDFPIRLENPHVIGPNQIWAGVVPVGPSGRTFNSSYRNRDTMEYKQELGNAIVNLARIVPDGLLVFFPSYYLLEQSIACWKSLSNESSASIWERICNHKKPVIEPRESSLFASSIKDYLTKLNDTTISGAVFFAVCRGKVSEGLDFADHSGRAVVVTGLPFATSTDPKVRLKREYLDQQSGAQGESFKVLTGDEWYNQQASRAVNQAVGRVIRHRHDYGAIIFCDE</sequence>
<reference evidence="19 20" key="1">
    <citation type="journal article" date="2014" name="Am. J. Bot.">
        <title>Genome assembly and annotation for red clover (Trifolium pratense; Fabaceae).</title>
        <authorList>
            <person name="Istvanek J."/>
            <person name="Jaros M."/>
            <person name="Krenek A."/>
            <person name="Repkova J."/>
        </authorList>
    </citation>
    <scope>NUCLEOTIDE SEQUENCE [LARGE SCALE GENOMIC DNA]</scope>
    <source>
        <strain evidence="20">cv. Tatra</strain>
        <tissue evidence="19">Young leaves</tissue>
    </source>
</reference>
<keyword evidence="7" id="KW-0378">Hydrolase</keyword>
<evidence type="ECO:0000313" key="19">
    <source>
        <dbReference type="EMBL" id="PNX72439.1"/>
    </source>
</evidence>
<evidence type="ECO:0000256" key="13">
    <source>
        <dbReference type="ARBA" id="ARBA00023204"/>
    </source>
</evidence>
<evidence type="ECO:0000256" key="7">
    <source>
        <dbReference type="ARBA" id="ARBA00022801"/>
    </source>
</evidence>
<proteinExistence type="inferred from homology"/>
<keyword evidence="12" id="KW-0238">DNA-binding</keyword>
<keyword evidence="9" id="KW-0067">ATP-binding</keyword>
<evidence type="ECO:0000259" key="18">
    <source>
        <dbReference type="SMART" id="SM00491"/>
    </source>
</evidence>